<evidence type="ECO:0000256" key="1">
    <source>
        <dbReference type="SAM" id="MobiDB-lite"/>
    </source>
</evidence>
<protein>
    <submittedName>
        <fullName evidence="2">Uncharacterized protein</fullName>
    </submittedName>
</protein>
<gene>
    <name evidence="2" type="ORF">PHJA_000444500</name>
</gene>
<organism evidence="2 3">
    <name type="scientific">Phtheirospermum japonicum</name>
    <dbReference type="NCBI Taxonomy" id="374723"/>
    <lineage>
        <taxon>Eukaryota</taxon>
        <taxon>Viridiplantae</taxon>
        <taxon>Streptophyta</taxon>
        <taxon>Embryophyta</taxon>
        <taxon>Tracheophyta</taxon>
        <taxon>Spermatophyta</taxon>
        <taxon>Magnoliopsida</taxon>
        <taxon>eudicotyledons</taxon>
        <taxon>Gunneridae</taxon>
        <taxon>Pentapetalae</taxon>
        <taxon>asterids</taxon>
        <taxon>lamiids</taxon>
        <taxon>Lamiales</taxon>
        <taxon>Orobanchaceae</taxon>
        <taxon>Orobanchaceae incertae sedis</taxon>
        <taxon>Phtheirospermum</taxon>
    </lineage>
</organism>
<evidence type="ECO:0000313" key="2">
    <source>
        <dbReference type="EMBL" id="GFP83014.1"/>
    </source>
</evidence>
<comment type="caution">
    <text evidence="2">The sequence shown here is derived from an EMBL/GenBank/DDBJ whole genome shotgun (WGS) entry which is preliminary data.</text>
</comment>
<reference evidence="2" key="1">
    <citation type="submission" date="2020-07" db="EMBL/GenBank/DDBJ databases">
        <title>Ethylene signaling mediates host invasion by parasitic plants.</title>
        <authorList>
            <person name="Yoshida S."/>
        </authorList>
    </citation>
    <scope>NUCLEOTIDE SEQUENCE</scope>
    <source>
        <strain evidence="2">Okayama</strain>
    </source>
</reference>
<keyword evidence="3" id="KW-1185">Reference proteome</keyword>
<evidence type="ECO:0000313" key="3">
    <source>
        <dbReference type="Proteomes" id="UP000653305"/>
    </source>
</evidence>
<feature type="region of interest" description="Disordered" evidence="1">
    <location>
        <begin position="119"/>
        <end position="154"/>
    </location>
</feature>
<dbReference type="PANTHER" id="PTHR36038:SF3">
    <property type="entry name" value="OVATE FAMILY PROTEIN"/>
    <property type="match status" value="1"/>
</dbReference>
<name>A0A830BE00_9LAMI</name>
<dbReference type="EMBL" id="BMAC01000055">
    <property type="protein sequence ID" value="GFP83014.1"/>
    <property type="molecule type" value="Genomic_DNA"/>
</dbReference>
<feature type="non-terminal residue" evidence="2">
    <location>
        <position position="1"/>
    </location>
</feature>
<dbReference type="OrthoDB" id="1889663at2759"/>
<proteinExistence type="predicted"/>
<sequence length="274" mass="30873">QILQWLSKITTQEQPQRVANSSPVNNAQVNKDHKVKSKNIIAFNDCGFTRSHLKRVEQSKLNCENLYLFDFIRKKDVSKTYFYHTLNLKTLATSNFSKRQQSVRSMKMKKEDIARGLGIGQKSDSGTNVGNKVLPITDSSANNSEQCPKLDKKEKTKTISRMKELLRWAAAAKAEKGGKYIGRKVLLFKNKTANLKAVPDNEQLNDESPKISFRWEVESCSTTSSSVYSAISAVKHERVRSADSINATSPSHVRDQWVARSGNWITTDSECKLG</sequence>
<dbReference type="PANTHER" id="PTHR36038">
    <property type="entry name" value="OS06G0102750 PROTEIN"/>
    <property type="match status" value="1"/>
</dbReference>
<dbReference type="AlphaFoldDB" id="A0A830BE00"/>
<dbReference type="Proteomes" id="UP000653305">
    <property type="component" value="Unassembled WGS sequence"/>
</dbReference>
<accession>A0A830BE00</accession>
<feature type="compositionally biased region" description="Polar residues" evidence="1">
    <location>
        <begin position="137"/>
        <end position="146"/>
    </location>
</feature>